<proteinExistence type="predicted"/>
<dbReference type="Pfam" id="PF00071">
    <property type="entry name" value="Ras"/>
    <property type="match status" value="1"/>
</dbReference>
<sequence>MDREVGHLPFSVKDEIASLKWVKIVTVGNPGVGKTCIIKHFCEDRFTPSYQATVGVDYGFKIQAVGEVEVRVHLWDMSGHSDYSEVRSELYVDSQACLLVYDVTNKASFDNLDYWLKEITHFTTEPVDIVIVANKVDVKTKKAIPKEEGAKWAQSRNLRFFETSSLSGHGIQSLFQEVLKTVLQRYDT</sequence>
<dbReference type="PROSITE" id="PS51420">
    <property type="entry name" value="RHO"/>
    <property type="match status" value="1"/>
</dbReference>
<dbReference type="SMART" id="SM00173">
    <property type="entry name" value="RAS"/>
    <property type="match status" value="1"/>
</dbReference>
<dbReference type="InterPro" id="IPR001806">
    <property type="entry name" value="Small_GTPase"/>
</dbReference>
<evidence type="ECO:0000256" key="2">
    <source>
        <dbReference type="ARBA" id="ARBA00023134"/>
    </source>
</evidence>
<name>A0A9Q0YCR8_HOLLE</name>
<dbReference type="Gene3D" id="3.40.50.300">
    <property type="entry name" value="P-loop containing nucleotide triphosphate hydrolases"/>
    <property type="match status" value="1"/>
</dbReference>
<evidence type="ECO:0000313" key="4">
    <source>
        <dbReference type="Proteomes" id="UP001152320"/>
    </source>
</evidence>
<dbReference type="EMBL" id="JAIZAY010000023">
    <property type="protein sequence ID" value="KAJ8019870.1"/>
    <property type="molecule type" value="Genomic_DNA"/>
</dbReference>
<dbReference type="PANTHER" id="PTHR47977">
    <property type="entry name" value="RAS-RELATED PROTEIN RAB"/>
    <property type="match status" value="1"/>
</dbReference>
<dbReference type="GO" id="GO:0005525">
    <property type="term" value="F:GTP binding"/>
    <property type="evidence" value="ECO:0007669"/>
    <property type="project" value="UniProtKB-KW"/>
</dbReference>
<dbReference type="InterPro" id="IPR027417">
    <property type="entry name" value="P-loop_NTPase"/>
</dbReference>
<dbReference type="InterPro" id="IPR005225">
    <property type="entry name" value="Small_GTP-bd"/>
</dbReference>
<keyword evidence="4" id="KW-1185">Reference proteome</keyword>
<dbReference type="FunFam" id="3.40.50.300:FF:002392">
    <property type="entry name" value="DnaJ-like protein subfamily C member 27"/>
    <property type="match status" value="1"/>
</dbReference>
<dbReference type="Proteomes" id="UP001152320">
    <property type="component" value="Chromosome 23"/>
</dbReference>
<dbReference type="NCBIfam" id="TIGR00231">
    <property type="entry name" value="small_GTP"/>
    <property type="match status" value="1"/>
</dbReference>
<dbReference type="AlphaFoldDB" id="A0A9Q0YCR8"/>
<dbReference type="GO" id="GO:0003924">
    <property type="term" value="F:GTPase activity"/>
    <property type="evidence" value="ECO:0007669"/>
    <property type="project" value="InterPro"/>
</dbReference>
<reference evidence="3" key="1">
    <citation type="submission" date="2021-10" db="EMBL/GenBank/DDBJ databases">
        <title>Tropical sea cucumber genome reveals ecological adaptation and Cuvierian tubules defense mechanism.</title>
        <authorList>
            <person name="Chen T."/>
        </authorList>
    </citation>
    <scope>NUCLEOTIDE SEQUENCE</scope>
    <source>
        <strain evidence="3">Nanhai2018</strain>
        <tissue evidence="3">Muscle</tissue>
    </source>
</reference>
<dbReference type="SUPFAM" id="SSF52540">
    <property type="entry name" value="P-loop containing nucleoside triphosphate hydrolases"/>
    <property type="match status" value="1"/>
</dbReference>
<accession>A0A9Q0YCR8</accession>
<dbReference type="PROSITE" id="PS51421">
    <property type="entry name" value="RAS"/>
    <property type="match status" value="1"/>
</dbReference>
<dbReference type="PRINTS" id="PR00449">
    <property type="entry name" value="RASTRNSFRMNG"/>
</dbReference>
<comment type="caution">
    <text evidence="3">The sequence shown here is derived from an EMBL/GenBank/DDBJ whole genome shotgun (WGS) entry which is preliminary data.</text>
</comment>
<dbReference type="SMART" id="SM00174">
    <property type="entry name" value="RHO"/>
    <property type="match status" value="1"/>
</dbReference>
<organism evidence="3 4">
    <name type="scientific">Holothuria leucospilota</name>
    <name type="common">Black long sea cucumber</name>
    <name type="synonym">Mertensiothuria leucospilota</name>
    <dbReference type="NCBI Taxonomy" id="206669"/>
    <lineage>
        <taxon>Eukaryota</taxon>
        <taxon>Metazoa</taxon>
        <taxon>Echinodermata</taxon>
        <taxon>Eleutherozoa</taxon>
        <taxon>Echinozoa</taxon>
        <taxon>Holothuroidea</taxon>
        <taxon>Aspidochirotacea</taxon>
        <taxon>Aspidochirotida</taxon>
        <taxon>Holothuriidae</taxon>
        <taxon>Holothuria</taxon>
    </lineage>
</organism>
<keyword evidence="1" id="KW-0547">Nucleotide-binding</keyword>
<dbReference type="InterPro" id="IPR050227">
    <property type="entry name" value="Rab"/>
</dbReference>
<keyword evidence="2" id="KW-0342">GTP-binding</keyword>
<evidence type="ECO:0000256" key="1">
    <source>
        <dbReference type="ARBA" id="ARBA00022741"/>
    </source>
</evidence>
<evidence type="ECO:0000313" key="3">
    <source>
        <dbReference type="EMBL" id="KAJ8019870.1"/>
    </source>
</evidence>
<dbReference type="PROSITE" id="PS51419">
    <property type="entry name" value="RAB"/>
    <property type="match status" value="1"/>
</dbReference>
<dbReference type="OrthoDB" id="8830751at2759"/>
<gene>
    <name evidence="3" type="ORF">HOLleu_41639</name>
</gene>
<dbReference type="SMART" id="SM00175">
    <property type="entry name" value="RAB"/>
    <property type="match status" value="1"/>
</dbReference>
<protein>
    <submittedName>
        <fullName evidence="3">DnaJ-like subfamily C member 27</fullName>
    </submittedName>
</protein>